<sequence length="136" mass="14927">MRKNVKEFEQETRQRLTDKGQDPICGPYPFRTQLVAMLRGNAASLIGSFGQGQPGGGLLDANLDMCDIKTISDRDNSADNAYTVTIVRGRPCVPVRELNALDNDCGEIARTKVEARTVKRRPTVHVAVSTQAEPRA</sequence>
<keyword evidence="3" id="KW-1185">Reference proteome</keyword>
<protein>
    <submittedName>
        <fullName evidence="2">Uncharacterized protein</fullName>
    </submittedName>
</protein>
<accession>A0A4C1Z1X1</accession>
<evidence type="ECO:0000313" key="2">
    <source>
        <dbReference type="EMBL" id="GBP80597.1"/>
    </source>
</evidence>
<feature type="compositionally biased region" description="Basic and acidic residues" evidence="1">
    <location>
        <begin position="1"/>
        <end position="21"/>
    </location>
</feature>
<name>A0A4C1Z1X1_EUMVA</name>
<comment type="caution">
    <text evidence="2">The sequence shown here is derived from an EMBL/GenBank/DDBJ whole genome shotgun (WGS) entry which is preliminary data.</text>
</comment>
<evidence type="ECO:0000256" key="1">
    <source>
        <dbReference type="SAM" id="MobiDB-lite"/>
    </source>
</evidence>
<feature type="region of interest" description="Disordered" evidence="1">
    <location>
        <begin position="1"/>
        <end position="22"/>
    </location>
</feature>
<gene>
    <name evidence="2" type="ORF">EVAR_66148_1</name>
</gene>
<reference evidence="2 3" key="1">
    <citation type="journal article" date="2019" name="Commun. Biol.">
        <title>The bagworm genome reveals a unique fibroin gene that provides high tensile strength.</title>
        <authorList>
            <person name="Kono N."/>
            <person name="Nakamura H."/>
            <person name="Ohtoshi R."/>
            <person name="Tomita M."/>
            <person name="Numata K."/>
            <person name="Arakawa K."/>
        </authorList>
    </citation>
    <scope>NUCLEOTIDE SEQUENCE [LARGE SCALE GENOMIC DNA]</scope>
</reference>
<dbReference type="Proteomes" id="UP000299102">
    <property type="component" value="Unassembled WGS sequence"/>
</dbReference>
<organism evidence="2 3">
    <name type="scientific">Eumeta variegata</name>
    <name type="common">Bagworm moth</name>
    <name type="synonym">Eumeta japonica</name>
    <dbReference type="NCBI Taxonomy" id="151549"/>
    <lineage>
        <taxon>Eukaryota</taxon>
        <taxon>Metazoa</taxon>
        <taxon>Ecdysozoa</taxon>
        <taxon>Arthropoda</taxon>
        <taxon>Hexapoda</taxon>
        <taxon>Insecta</taxon>
        <taxon>Pterygota</taxon>
        <taxon>Neoptera</taxon>
        <taxon>Endopterygota</taxon>
        <taxon>Lepidoptera</taxon>
        <taxon>Glossata</taxon>
        <taxon>Ditrysia</taxon>
        <taxon>Tineoidea</taxon>
        <taxon>Psychidae</taxon>
        <taxon>Oiketicinae</taxon>
        <taxon>Eumeta</taxon>
    </lineage>
</organism>
<dbReference type="EMBL" id="BGZK01001469">
    <property type="protein sequence ID" value="GBP80597.1"/>
    <property type="molecule type" value="Genomic_DNA"/>
</dbReference>
<proteinExistence type="predicted"/>
<evidence type="ECO:0000313" key="3">
    <source>
        <dbReference type="Proteomes" id="UP000299102"/>
    </source>
</evidence>
<dbReference type="AlphaFoldDB" id="A0A4C1Z1X1"/>